<dbReference type="Proteomes" id="UP000242188">
    <property type="component" value="Unassembled WGS sequence"/>
</dbReference>
<dbReference type="Pfam" id="PF22248">
    <property type="entry name" value="ERMP1_C"/>
    <property type="match status" value="1"/>
</dbReference>
<evidence type="ECO:0000256" key="11">
    <source>
        <dbReference type="ARBA" id="ARBA00023049"/>
    </source>
</evidence>
<keyword evidence="9" id="KW-0862">Zinc</keyword>
<dbReference type="GO" id="GO:0046872">
    <property type="term" value="F:metal ion binding"/>
    <property type="evidence" value="ECO:0007669"/>
    <property type="project" value="UniProtKB-KW"/>
</dbReference>
<feature type="transmembrane region" description="Helical" evidence="15">
    <location>
        <begin position="522"/>
        <end position="544"/>
    </location>
</feature>
<feature type="transmembrane region" description="Helical" evidence="15">
    <location>
        <begin position="640"/>
        <end position="659"/>
    </location>
</feature>
<dbReference type="FunFam" id="3.40.630.10:FF:000008">
    <property type="entry name" value="Endoplasmic reticulum metallopeptidase 1"/>
    <property type="match status" value="1"/>
</dbReference>
<evidence type="ECO:0000313" key="19">
    <source>
        <dbReference type="EMBL" id="OWF56308.1"/>
    </source>
</evidence>
<reference evidence="19 20" key="1">
    <citation type="journal article" date="2017" name="Nat. Ecol. Evol.">
        <title>Scallop genome provides insights into evolution of bilaterian karyotype and development.</title>
        <authorList>
            <person name="Wang S."/>
            <person name="Zhang J."/>
            <person name="Jiao W."/>
            <person name="Li J."/>
            <person name="Xun X."/>
            <person name="Sun Y."/>
            <person name="Guo X."/>
            <person name="Huan P."/>
            <person name="Dong B."/>
            <person name="Zhang L."/>
            <person name="Hu X."/>
            <person name="Sun X."/>
            <person name="Wang J."/>
            <person name="Zhao C."/>
            <person name="Wang Y."/>
            <person name="Wang D."/>
            <person name="Huang X."/>
            <person name="Wang R."/>
            <person name="Lv J."/>
            <person name="Li Y."/>
            <person name="Zhang Z."/>
            <person name="Liu B."/>
            <person name="Lu W."/>
            <person name="Hui Y."/>
            <person name="Liang J."/>
            <person name="Zhou Z."/>
            <person name="Hou R."/>
            <person name="Li X."/>
            <person name="Liu Y."/>
            <person name="Li H."/>
            <person name="Ning X."/>
            <person name="Lin Y."/>
            <person name="Zhao L."/>
            <person name="Xing Q."/>
            <person name="Dou J."/>
            <person name="Li Y."/>
            <person name="Mao J."/>
            <person name="Guo H."/>
            <person name="Dou H."/>
            <person name="Li T."/>
            <person name="Mu C."/>
            <person name="Jiang W."/>
            <person name="Fu Q."/>
            <person name="Fu X."/>
            <person name="Miao Y."/>
            <person name="Liu J."/>
            <person name="Yu Q."/>
            <person name="Li R."/>
            <person name="Liao H."/>
            <person name="Li X."/>
            <person name="Kong Y."/>
            <person name="Jiang Z."/>
            <person name="Chourrout D."/>
            <person name="Li R."/>
            <person name="Bao Z."/>
        </authorList>
    </citation>
    <scope>NUCLEOTIDE SEQUENCE [LARGE SCALE GENOMIC DNA]</scope>
    <source>
        <strain evidence="19 20">PY_sf001</strain>
    </source>
</reference>
<keyword evidence="10 15" id="KW-1133">Transmembrane helix</keyword>
<proteinExistence type="inferred from homology"/>
<evidence type="ECO:0000259" key="18">
    <source>
        <dbReference type="Pfam" id="PF22249"/>
    </source>
</evidence>
<dbReference type="GO" id="GO:0008235">
    <property type="term" value="F:metalloexopeptidase activity"/>
    <property type="evidence" value="ECO:0007669"/>
    <property type="project" value="InterPro"/>
</dbReference>
<dbReference type="InterPro" id="IPR007484">
    <property type="entry name" value="Peptidase_M28"/>
</dbReference>
<dbReference type="InterPro" id="IPR053973">
    <property type="entry name" value="ERMP1-like_C"/>
</dbReference>
<keyword evidence="11" id="KW-0482">Metalloprotease</keyword>
<dbReference type="PANTHER" id="PTHR12147">
    <property type="entry name" value="METALLOPEPTIDASE M28 FAMILY MEMBER"/>
    <property type="match status" value="1"/>
</dbReference>
<evidence type="ECO:0000256" key="5">
    <source>
        <dbReference type="ARBA" id="ARBA00022692"/>
    </source>
</evidence>
<dbReference type="InterPro" id="IPR045175">
    <property type="entry name" value="M28_fam"/>
</dbReference>
<evidence type="ECO:0000256" key="2">
    <source>
        <dbReference type="ARBA" id="ARBA00004477"/>
    </source>
</evidence>
<dbReference type="Pfam" id="PF04389">
    <property type="entry name" value="Peptidase_M28"/>
    <property type="match status" value="1"/>
</dbReference>
<keyword evidence="20" id="KW-1185">Reference proteome</keyword>
<evidence type="ECO:0000256" key="4">
    <source>
        <dbReference type="ARBA" id="ARBA00022670"/>
    </source>
</evidence>
<feature type="domain" description="Endoplasmic reticulum metallopeptidase 1/1-A TM" evidence="18">
    <location>
        <begin position="427"/>
        <end position="648"/>
    </location>
</feature>
<keyword evidence="6" id="KW-0479">Metal-binding</keyword>
<feature type="domain" description="Peptidase M28" evidence="16">
    <location>
        <begin position="161"/>
        <end position="354"/>
    </location>
</feature>
<sequence length="898" mass="101765">MAASVQALRRRRQPQENSDKSNYASRHLTVENWNSTFGYYESFFVWFLIFGLYIGVFLFVCLRFHQFPEPRIADDKPLEGVFYENLARRHLETVTSFGQRPAGSEANELHTKNYILKELLAFKDHLHESKEMLIDVQNTSGSFHLFFINTDFYSVYKNLKNVVVRLGPVSGATHSVLMNCHYDTMVDAIGAGDDMSSCAVMLEIARSLSQSSKPLMHNIIFLFNGAEENLLQASHGFITKHHWAKSIKAFINLDSAGAGGWEIVFQTGPQHPWLVKVYLEAAVYPSASVINQEVFELGLVPADTDYRIFRDYGKIPGLDIAYISNGYVYHTMNDVPQAIPPGCLQRAGENLLSIVQALATDPKLDDPGDDRHGNMVFYDLVGLVVVHYPKRIGSILNCIISCCTFILLWRKATAASMKTSVGGFTHLKNMLAGFMATTATWIVCVLVVVVGVALPLSLCGRSMFWYTNTSTMWFLFVMPGFFSIVSMQLFLKPRLFKGLDPIYVERLMFDTVLCELAVANLILTYLGLGMAYLVMLWVLFPLLLRECVTQVTSLHWRDNKKTMLMLHLGGMLLPLLSSMYIIYMFLIIIIPTMSRVGTTINPDLALATLVTLFLLSTCQYLFGLMYVCDMRLILRTVGTLFVLGLLVVVFTSVGFPFSGDRDSPSPQRFSHVHMNRKNYNLKGELVHSDSGLWYLPQDFRRDELIQEHFPVYKTASADLRGKGPYFGLPYFIPILHLLNPKDSKYIPTPAIDPQPKVVSALVSKHSVSPDILRLNFEVTGPDHMTVYICPQSDLTLVGWSILPGTPLPVYTFPEMNETSYFVYYGHGETPHEPWKFFIDIQTTTGRWPEDQHVVDMAFSGYYLHGRHKTTPELTEHQRNIPPWLIPISFTATYASYQF</sequence>
<gene>
    <name evidence="19" type="ORF">KP79_PYT08264</name>
</gene>
<comment type="similarity">
    <text evidence="3">Belongs to the peptidase M28 family.</text>
</comment>
<feature type="transmembrane region" description="Helical" evidence="15">
    <location>
        <begin position="604"/>
        <end position="628"/>
    </location>
</feature>
<keyword evidence="8" id="KW-0256">Endoplasmic reticulum</keyword>
<comment type="subcellular location">
    <subcellularLocation>
        <location evidence="2">Endoplasmic reticulum membrane</location>
        <topology evidence="2">Multi-pass membrane protein</topology>
    </subcellularLocation>
</comment>
<dbReference type="OrthoDB" id="76293at2759"/>
<feature type="transmembrane region" description="Helical" evidence="15">
    <location>
        <begin position="564"/>
        <end position="592"/>
    </location>
</feature>
<comment type="caution">
    <text evidence="19">The sequence shown here is derived from an EMBL/GenBank/DDBJ whole genome shotgun (WGS) entry which is preliminary data.</text>
</comment>
<name>A0A210R5Y4_MIZYE</name>
<evidence type="ECO:0000256" key="9">
    <source>
        <dbReference type="ARBA" id="ARBA00022833"/>
    </source>
</evidence>
<evidence type="ECO:0000256" key="10">
    <source>
        <dbReference type="ARBA" id="ARBA00022989"/>
    </source>
</evidence>
<keyword evidence="12 15" id="KW-0472">Membrane</keyword>
<evidence type="ECO:0000256" key="7">
    <source>
        <dbReference type="ARBA" id="ARBA00022801"/>
    </source>
</evidence>
<dbReference type="SUPFAM" id="SSF53187">
    <property type="entry name" value="Zn-dependent exopeptidases"/>
    <property type="match status" value="1"/>
</dbReference>
<evidence type="ECO:0000313" key="20">
    <source>
        <dbReference type="Proteomes" id="UP000242188"/>
    </source>
</evidence>
<feature type="domain" description="Endoplasmic reticulum metallopeptidase 1-like C-terminal" evidence="17">
    <location>
        <begin position="664"/>
        <end position="896"/>
    </location>
</feature>
<dbReference type="Gene3D" id="3.40.630.10">
    <property type="entry name" value="Zn peptidases"/>
    <property type="match status" value="1"/>
</dbReference>
<evidence type="ECO:0000256" key="6">
    <source>
        <dbReference type="ARBA" id="ARBA00022723"/>
    </source>
</evidence>
<evidence type="ECO:0000256" key="1">
    <source>
        <dbReference type="ARBA" id="ARBA00001947"/>
    </source>
</evidence>
<feature type="region of interest" description="Disordered" evidence="14">
    <location>
        <begin position="1"/>
        <end position="21"/>
    </location>
</feature>
<evidence type="ECO:0000256" key="8">
    <source>
        <dbReference type="ARBA" id="ARBA00022824"/>
    </source>
</evidence>
<evidence type="ECO:0000256" key="13">
    <source>
        <dbReference type="ARBA" id="ARBA00023180"/>
    </source>
</evidence>
<evidence type="ECO:0000259" key="17">
    <source>
        <dbReference type="Pfam" id="PF22248"/>
    </source>
</evidence>
<feature type="transmembrane region" description="Helical" evidence="15">
    <location>
        <begin position="43"/>
        <end position="62"/>
    </location>
</feature>
<dbReference type="Pfam" id="PF22249">
    <property type="entry name" value="ERMP1-TM"/>
    <property type="match status" value="1"/>
</dbReference>
<protein>
    <submittedName>
        <fullName evidence="19">Endoplasmic reticulum metallopeptidase 1</fullName>
    </submittedName>
</protein>
<dbReference type="InterPro" id="IPR053974">
    <property type="entry name" value="ERMP1_1-A_TM"/>
</dbReference>
<feature type="transmembrane region" description="Helical" evidence="15">
    <location>
        <begin position="471"/>
        <end position="491"/>
    </location>
</feature>
<dbReference type="AlphaFoldDB" id="A0A210R5Y4"/>
<dbReference type="GO" id="GO:0005789">
    <property type="term" value="C:endoplasmic reticulum membrane"/>
    <property type="evidence" value="ECO:0007669"/>
    <property type="project" value="UniProtKB-SubCell"/>
</dbReference>
<dbReference type="GO" id="GO:0006508">
    <property type="term" value="P:proteolysis"/>
    <property type="evidence" value="ECO:0007669"/>
    <property type="project" value="UniProtKB-KW"/>
</dbReference>
<accession>A0A210R5Y4</accession>
<keyword evidence="13" id="KW-0325">Glycoprotein</keyword>
<evidence type="ECO:0000256" key="12">
    <source>
        <dbReference type="ARBA" id="ARBA00023136"/>
    </source>
</evidence>
<evidence type="ECO:0000256" key="3">
    <source>
        <dbReference type="ARBA" id="ARBA00010918"/>
    </source>
</evidence>
<keyword evidence="4" id="KW-0645">Protease</keyword>
<evidence type="ECO:0000256" key="14">
    <source>
        <dbReference type="SAM" id="MobiDB-lite"/>
    </source>
</evidence>
<comment type="cofactor">
    <cofactor evidence="1">
        <name>Zn(2+)</name>
        <dbReference type="ChEBI" id="CHEBI:29105"/>
    </cofactor>
</comment>
<dbReference type="CDD" id="cd03875">
    <property type="entry name" value="M28_Fxna_like"/>
    <property type="match status" value="1"/>
</dbReference>
<organism evidence="19 20">
    <name type="scientific">Mizuhopecten yessoensis</name>
    <name type="common">Japanese scallop</name>
    <name type="synonym">Patinopecten yessoensis</name>
    <dbReference type="NCBI Taxonomy" id="6573"/>
    <lineage>
        <taxon>Eukaryota</taxon>
        <taxon>Metazoa</taxon>
        <taxon>Spiralia</taxon>
        <taxon>Lophotrochozoa</taxon>
        <taxon>Mollusca</taxon>
        <taxon>Bivalvia</taxon>
        <taxon>Autobranchia</taxon>
        <taxon>Pteriomorphia</taxon>
        <taxon>Pectinida</taxon>
        <taxon>Pectinoidea</taxon>
        <taxon>Pectinidae</taxon>
        <taxon>Mizuhopecten</taxon>
    </lineage>
</organism>
<dbReference type="STRING" id="6573.A0A210R5Y4"/>
<dbReference type="PANTHER" id="PTHR12147:SF22">
    <property type="entry name" value="ENDOPLASMIC RETICULUM METALLOPEPTIDASE 1"/>
    <property type="match status" value="1"/>
</dbReference>
<keyword evidence="7" id="KW-0378">Hydrolase</keyword>
<evidence type="ECO:0000259" key="16">
    <source>
        <dbReference type="Pfam" id="PF04389"/>
    </source>
</evidence>
<feature type="transmembrane region" description="Helical" evidence="15">
    <location>
        <begin position="430"/>
        <end position="459"/>
    </location>
</feature>
<dbReference type="InterPro" id="IPR048024">
    <property type="entry name" value="Fxna-like_M28_dom"/>
</dbReference>
<keyword evidence="5 15" id="KW-0812">Transmembrane</keyword>
<evidence type="ECO:0000256" key="15">
    <source>
        <dbReference type="SAM" id="Phobius"/>
    </source>
</evidence>
<dbReference type="EMBL" id="NEDP02000216">
    <property type="protein sequence ID" value="OWF56308.1"/>
    <property type="molecule type" value="Genomic_DNA"/>
</dbReference>